<keyword evidence="2" id="KW-0732">Signal</keyword>
<sequence>MRIKALVAASAALLVLAACSKAPEEKAEAPATDAVEAAGSAEEAALTVDQAAKDAEAAANQAIQEDTAAQAATTMQGADASAAAPVPVAPAEPAHGPAAAH</sequence>
<dbReference type="RefSeq" id="WP_066629586.1">
    <property type="nucleotide sequence ID" value="NZ_CP022048.2"/>
</dbReference>
<evidence type="ECO:0000313" key="4">
    <source>
        <dbReference type="EMBL" id="MDX2335119.1"/>
    </source>
</evidence>
<feature type="signal peptide" evidence="2">
    <location>
        <begin position="1"/>
        <end position="17"/>
    </location>
</feature>
<protein>
    <recommendedName>
        <fullName evidence="7">Lipoprotein</fullName>
    </recommendedName>
</protein>
<dbReference type="Proteomes" id="UP000197050">
    <property type="component" value="Chromosome"/>
</dbReference>
<feature type="region of interest" description="Disordered" evidence="1">
    <location>
        <begin position="68"/>
        <end position="101"/>
    </location>
</feature>
<dbReference type="Proteomes" id="UP001272940">
    <property type="component" value="Unassembled WGS sequence"/>
</dbReference>
<reference evidence="4" key="3">
    <citation type="submission" date="2022-06" db="EMBL/GenBank/DDBJ databases">
        <authorList>
            <person name="Hesketh-Best P.J."/>
            <person name="Koch M.J."/>
        </authorList>
    </citation>
    <scope>NUCLEOTIDE SEQUENCE</scope>
    <source>
        <strain evidence="4">PC206-O</strain>
    </source>
</reference>
<evidence type="ECO:0000313" key="3">
    <source>
        <dbReference type="EMBL" id="ASE39918.1"/>
    </source>
</evidence>
<keyword evidence="6" id="KW-1185">Reference proteome</keyword>
<reference evidence="3" key="2">
    <citation type="submission" date="2017-12" db="EMBL/GenBank/DDBJ databases">
        <title>FDA dAtabase for Regulatory Grade micrObial Sequences (FDA-ARGOS): Supporting development and validation of Infectious Disease Dx tests.</title>
        <authorList>
            <person name="Campos J."/>
            <person name="Goldberg B."/>
            <person name="Tallon L."/>
            <person name="Sadzewicz L."/>
            <person name="Sengamalay N."/>
            <person name="Ott S."/>
            <person name="Godinez A."/>
            <person name="Nagaraj S."/>
            <person name="Vavikolanu K."/>
            <person name="Vyas G."/>
            <person name="Nadendla S."/>
            <person name="Aluvathingal J."/>
            <person name="Geyer C."/>
            <person name="Nandy P."/>
            <person name="Hobson J."/>
            <person name="Sichtig H."/>
        </authorList>
    </citation>
    <scope>NUCLEOTIDE SEQUENCE</scope>
    <source>
        <strain evidence="3">FDAARGOS_289</strain>
    </source>
</reference>
<evidence type="ECO:0008006" key="7">
    <source>
        <dbReference type="Google" id="ProtNLM"/>
    </source>
</evidence>
<reference evidence="4 6" key="4">
    <citation type="journal article" date="2023" name="FEMS Microbes">
        <title>Whole genomes of deep-sea sponge-associated bacteria exhibit high novel natural product potential.</title>
        <authorList>
            <person name="Hesketh-Best P.J."/>
            <person name="January G.G."/>
            <person name="Koch M.J."/>
            <person name="Warburton P.J."/>
            <person name="Howell K.L."/>
            <person name="Upton M."/>
        </authorList>
    </citation>
    <scope>NUCLEOTIDE SEQUENCE [LARGE SCALE GENOMIC DNA]</scope>
    <source>
        <strain evidence="4 6">PC206-O</strain>
    </source>
</reference>
<proteinExistence type="predicted"/>
<organism evidence="3 5">
    <name type="scientific">Brevundimonas vesicularis</name>
    <name type="common">Pseudomonas vesicularis</name>
    <dbReference type="NCBI Taxonomy" id="41276"/>
    <lineage>
        <taxon>Bacteria</taxon>
        <taxon>Pseudomonadati</taxon>
        <taxon>Pseudomonadota</taxon>
        <taxon>Alphaproteobacteria</taxon>
        <taxon>Caulobacterales</taxon>
        <taxon>Caulobacteraceae</taxon>
        <taxon>Brevundimonas</taxon>
    </lineage>
</organism>
<feature type="chain" id="PRO_5011303953" description="Lipoprotein" evidence="2">
    <location>
        <begin position="18"/>
        <end position="101"/>
    </location>
</feature>
<dbReference type="KEGG" id="bvc:CEP68_10610"/>
<gene>
    <name evidence="3" type="ORF">CEP68_10610</name>
    <name evidence="4" type="ORF">NJD11_09215</name>
</gene>
<dbReference type="PROSITE" id="PS51257">
    <property type="entry name" value="PROKAR_LIPOPROTEIN"/>
    <property type="match status" value="1"/>
</dbReference>
<evidence type="ECO:0000256" key="2">
    <source>
        <dbReference type="SAM" id="SignalP"/>
    </source>
</evidence>
<dbReference type="GeneID" id="34016457"/>
<name>A0A1Z3U9H2_BREVE</name>
<accession>A0A1Z3U9H2</accession>
<dbReference type="AlphaFoldDB" id="A0A1Z3U9H2"/>
<evidence type="ECO:0000256" key="1">
    <source>
        <dbReference type="SAM" id="MobiDB-lite"/>
    </source>
</evidence>
<evidence type="ECO:0000313" key="6">
    <source>
        <dbReference type="Proteomes" id="UP001272940"/>
    </source>
</evidence>
<evidence type="ECO:0000313" key="5">
    <source>
        <dbReference type="Proteomes" id="UP000197050"/>
    </source>
</evidence>
<reference evidence="5" key="1">
    <citation type="submission" date="2017-06" db="EMBL/GenBank/DDBJ databases">
        <title>FDA dAtabase for Regulatory Grade micrObial Sequences (FDA-ARGOS): Supporting development and validation of Infectious Disease Dx tests.</title>
        <authorList>
            <person name="Minogue T."/>
            <person name="Wolcott M."/>
            <person name="Wasieloski L."/>
            <person name="Aguilar W."/>
            <person name="Moore D."/>
            <person name="Tallon L."/>
            <person name="Sadzewicz L."/>
            <person name="Sengamalay N."/>
            <person name="Ott S."/>
            <person name="Godinez A."/>
            <person name="Nagaraj S."/>
            <person name="Nadendla S."/>
            <person name="Geyer C."/>
            <person name="Sichtig H."/>
        </authorList>
    </citation>
    <scope>NUCLEOTIDE SEQUENCE [LARGE SCALE GENOMIC DNA]</scope>
    <source>
        <strain evidence="5">FDAARGOS_289</strain>
    </source>
</reference>
<dbReference type="EMBL" id="CP022048">
    <property type="protein sequence ID" value="ASE39918.1"/>
    <property type="molecule type" value="Genomic_DNA"/>
</dbReference>
<dbReference type="EMBL" id="JAMYEC010000004">
    <property type="protein sequence ID" value="MDX2335119.1"/>
    <property type="molecule type" value="Genomic_DNA"/>
</dbReference>